<proteinExistence type="predicted"/>
<dbReference type="Gene3D" id="1.10.1760.20">
    <property type="match status" value="1"/>
</dbReference>
<gene>
    <name evidence="2" type="ORF">NCTC11391_02055</name>
</gene>
<feature type="transmembrane region" description="Helical" evidence="1">
    <location>
        <begin position="131"/>
        <end position="160"/>
    </location>
</feature>
<keyword evidence="1" id="KW-1133">Transmembrane helix</keyword>
<sequence>MKKSLNRLTRLALLTALCIVLREAFSGLPNVQPITAIFLVVTTTYGLLDGIILSSLTMLLTGFLLGFGEVVFRQMLAFALICILWFWLNDFIKKLPFGLSLSLQIWLAAGLSLLYGVLLDASSALIYATPAWAYILAGLSFDLIHAASTALFYPIIYSIFRRFTHGKNSH</sequence>
<protein>
    <submittedName>
        <fullName evidence="2">Substrate-specific component CbrT of predicted cobalamin ECF transporter</fullName>
    </submittedName>
</protein>
<keyword evidence="1" id="KW-0472">Membrane</keyword>
<feature type="transmembrane region" description="Helical" evidence="1">
    <location>
        <begin position="36"/>
        <end position="63"/>
    </location>
</feature>
<evidence type="ECO:0000313" key="2">
    <source>
        <dbReference type="EMBL" id="SUN37312.1"/>
    </source>
</evidence>
<dbReference type="RefSeq" id="WP_002997088.1">
    <property type="nucleotide sequence ID" value="NZ_UHFA01000002.1"/>
</dbReference>
<accession>A0A380JFZ7</accession>
<name>A0A380JFZ7_STRDO</name>
<dbReference type="OrthoDB" id="5198189at2"/>
<dbReference type="Proteomes" id="UP000254082">
    <property type="component" value="Unassembled WGS sequence"/>
</dbReference>
<evidence type="ECO:0000256" key="1">
    <source>
        <dbReference type="SAM" id="Phobius"/>
    </source>
</evidence>
<keyword evidence="1" id="KW-0812">Transmembrane</keyword>
<organism evidence="2 3">
    <name type="scientific">Streptococcus downei MFe28</name>
    <dbReference type="NCBI Taxonomy" id="764290"/>
    <lineage>
        <taxon>Bacteria</taxon>
        <taxon>Bacillati</taxon>
        <taxon>Bacillota</taxon>
        <taxon>Bacilli</taxon>
        <taxon>Lactobacillales</taxon>
        <taxon>Streptococcaceae</taxon>
        <taxon>Streptococcus</taxon>
    </lineage>
</organism>
<dbReference type="AlphaFoldDB" id="A0A380JFZ7"/>
<feature type="transmembrane region" description="Helical" evidence="1">
    <location>
        <begin position="100"/>
        <end position="119"/>
    </location>
</feature>
<dbReference type="EMBL" id="UHFA01000002">
    <property type="protein sequence ID" value="SUN37312.1"/>
    <property type="molecule type" value="Genomic_DNA"/>
</dbReference>
<evidence type="ECO:0000313" key="3">
    <source>
        <dbReference type="Proteomes" id="UP000254082"/>
    </source>
</evidence>
<reference evidence="2 3" key="1">
    <citation type="submission" date="2018-06" db="EMBL/GenBank/DDBJ databases">
        <authorList>
            <consortium name="Pathogen Informatics"/>
            <person name="Doyle S."/>
        </authorList>
    </citation>
    <scope>NUCLEOTIDE SEQUENCE [LARGE SCALE GENOMIC DNA]</scope>
    <source>
        <strain evidence="3">NCTC 11391</strain>
    </source>
</reference>
<keyword evidence="3" id="KW-1185">Reference proteome</keyword>
<feature type="transmembrane region" description="Helical" evidence="1">
    <location>
        <begin position="70"/>
        <end position="88"/>
    </location>
</feature>